<dbReference type="EMBL" id="BAABME010005380">
    <property type="protein sequence ID" value="GAA0165448.1"/>
    <property type="molecule type" value="Genomic_DNA"/>
</dbReference>
<evidence type="ECO:0000313" key="3">
    <source>
        <dbReference type="Proteomes" id="UP001454036"/>
    </source>
</evidence>
<feature type="signal peptide" evidence="1">
    <location>
        <begin position="1"/>
        <end position="22"/>
    </location>
</feature>
<evidence type="ECO:0000256" key="1">
    <source>
        <dbReference type="SAM" id="SignalP"/>
    </source>
</evidence>
<dbReference type="AlphaFoldDB" id="A0AAV3QQU8"/>
<feature type="chain" id="PRO_5043932297" evidence="1">
    <location>
        <begin position="23"/>
        <end position="162"/>
    </location>
</feature>
<name>A0AAV3QQU8_LITER</name>
<protein>
    <submittedName>
        <fullName evidence="2">Uncharacterized protein</fullName>
    </submittedName>
</protein>
<keyword evidence="1" id="KW-0732">Signal</keyword>
<sequence>MLTIPLPLLLVLLLCLASMVTFETIPGSKFSTLRMVGPEEDKANTLVYPPFTRVKCPSTNTLIRPQGELSISLWDLLELGGLSVTGPLFDEVVSSVECLSPAPDSDVQIPRSLEVSSSASDRGISRVFYYGGGRVMSAHSLYPFSCSGGGEYSSPGNVFPLV</sequence>
<proteinExistence type="predicted"/>
<accession>A0AAV3QQU8</accession>
<organism evidence="2 3">
    <name type="scientific">Lithospermum erythrorhizon</name>
    <name type="common">Purple gromwell</name>
    <name type="synonym">Lithospermum officinale var. erythrorhizon</name>
    <dbReference type="NCBI Taxonomy" id="34254"/>
    <lineage>
        <taxon>Eukaryota</taxon>
        <taxon>Viridiplantae</taxon>
        <taxon>Streptophyta</taxon>
        <taxon>Embryophyta</taxon>
        <taxon>Tracheophyta</taxon>
        <taxon>Spermatophyta</taxon>
        <taxon>Magnoliopsida</taxon>
        <taxon>eudicotyledons</taxon>
        <taxon>Gunneridae</taxon>
        <taxon>Pentapetalae</taxon>
        <taxon>asterids</taxon>
        <taxon>lamiids</taxon>
        <taxon>Boraginales</taxon>
        <taxon>Boraginaceae</taxon>
        <taxon>Boraginoideae</taxon>
        <taxon>Lithospermeae</taxon>
        <taxon>Lithospermum</taxon>
    </lineage>
</organism>
<dbReference type="Proteomes" id="UP001454036">
    <property type="component" value="Unassembled WGS sequence"/>
</dbReference>
<reference evidence="2 3" key="1">
    <citation type="submission" date="2024-01" db="EMBL/GenBank/DDBJ databases">
        <title>The complete chloroplast genome sequence of Lithospermum erythrorhizon: insights into the phylogenetic relationship among Boraginaceae species and the maternal lineages of purple gromwells.</title>
        <authorList>
            <person name="Okada T."/>
            <person name="Watanabe K."/>
        </authorList>
    </citation>
    <scope>NUCLEOTIDE SEQUENCE [LARGE SCALE GENOMIC DNA]</scope>
</reference>
<gene>
    <name evidence="2" type="ORF">LIER_20850</name>
</gene>
<evidence type="ECO:0000313" key="2">
    <source>
        <dbReference type="EMBL" id="GAA0165448.1"/>
    </source>
</evidence>
<comment type="caution">
    <text evidence="2">The sequence shown here is derived from an EMBL/GenBank/DDBJ whole genome shotgun (WGS) entry which is preliminary data.</text>
</comment>
<keyword evidence="3" id="KW-1185">Reference proteome</keyword>